<dbReference type="EMBL" id="MT144872">
    <property type="protein sequence ID" value="QJI00730.1"/>
    <property type="molecule type" value="Genomic_DNA"/>
</dbReference>
<evidence type="ECO:0000313" key="2">
    <source>
        <dbReference type="EMBL" id="QJI00730.1"/>
    </source>
</evidence>
<sequence length="129" mass="14634">MPANTALADKVQRDIKPGGQVLTRIEVVFPPGCAALARSQLFQGGFQVHPANPGGYAASDGEPVTADLRYDMEQNAGGWYWYVWNLDDTYPHELTLRLTTFEKWQLWIRLDPVSIADLFRGFFARFKKK</sequence>
<dbReference type="EMBL" id="MT144470">
    <property type="protein sequence ID" value="QJA54012.1"/>
    <property type="molecule type" value="Genomic_DNA"/>
</dbReference>
<organism evidence="1">
    <name type="scientific">viral metagenome</name>
    <dbReference type="NCBI Taxonomy" id="1070528"/>
    <lineage>
        <taxon>unclassified sequences</taxon>
        <taxon>metagenomes</taxon>
        <taxon>organismal metagenomes</taxon>
    </lineage>
</organism>
<accession>A0A6H2A2S2</accession>
<evidence type="ECO:0000313" key="1">
    <source>
        <dbReference type="EMBL" id="QJA54012.1"/>
    </source>
</evidence>
<protein>
    <submittedName>
        <fullName evidence="1">Uncharacterized protein</fullName>
    </submittedName>
</protein>
<reference evidence="1" key="1">
    <citation type="submission" date="2020-03" db="EMBL/GenBank/DDBJ databases">
        <title>The deep terrestrial virosphere.</title>
        <authorList>
            <person name="Holmfeldt K."/>
            <person name="Nilsson E."/>
            <person name="Simone D."/>
            <person name="Lopez-Fernandez M."/>
            <person name="Wu X."/>
            <person name="de Brujin I."/>
            <person name="Lundin D."/>
            <person name="Andersson A."/>
            <person name="Bertilsson S."/>
            <person name="Dopson M."/>
        </authorList>
    </citation>
    <scope>NUCLEOTIDE SEQUENCE</scope>
    <source>
        <strain evidence="1">TM448A04276</strain>
        <strain evidence="2">TM448B02102</strain>
    </source>
</reference>
<name>A0A6H2A2S2_9ZZZZ</name>
<dbReference type="AlphaFoldDB" id="A0A6H2A2S2"/>
<proteinExistence type="predicted"/>
<gene>
    <name evidence="1" type="ORF">TM448A04276_0002</name>
    <name evidence="2" type="ORF">TM448B02102_0009</name>
</gene>